<evidence type="ECO:0000313" key="1">
    <source>
        <dbReference type="EMBL" id="KAK4324309.1"/>
    </source>
</evidence>
<sequence length="105" mass="12097">MPLRPLRLCQEQTSAHHYSQEVRGHHWQRRGLSQLDTKGLNLLYRCTGINPTTPTTTTRPTPNQLQRLSQVLLLVGLSRLLLLKPGIHEYILQEVVWQMCGPYTV</sequence>
<name>A0AAE1QCG7_9EUCA</name>
<gene>
    <name evidence="1" type="ORF">Pmani_005056</name>
</gene>
<accession>A0AAE1QCG7</accession>
<dbReference type="AlphaFoldDB" id="A0AAE1QCG7"/>
<comment type="caution">
    <text evidence="1">The sequence shown here is derived from an EMBL/GenBank/DDBJ whole genome shotgun (WGS) entry which is preliminary data.</text>
</comment>
<protein>
    <submittedName>
        <fullName evidence="1">Uncharacterized protein</fullName>
    </submittedName>
</protein>
<proteinExistence type="predicted"/>
<keyword evidence="2" id="KW-1185">Reference proteome</keyword>
<reference evidence="1" key="1">
    <citation type="submission" date="2023-11" db="EMBL/GenBank/DDBJ databases">
        <title>Genome assemblies of two species of porcelain crab, Petrolisthes cinctipes and Petrolisthes manimaculis (Anomura: Porcellanidae).</title>
        <authorList>
            <person name="Angst P."/>
        </authorList>
    </citation>
    <scope>NUCLEOTIDE SEQUENCE</scope>
    <source>
        <strain evidence="1">PB745_02</strain>
        <tissue evidence="1">Gill</tissue>
    </source>
</reference>
<dbReference type="Proteomes" id="UP001292094">
    <property type="component" value="Unassembled WGS sequence"/>
</dbReference>
<organism evidence="1 2">
    <name type="scientific">Petrolisthes manimaculis</name>
    <dbReference type="NCBI Taxonomy" id="1843537"/>
    <lineage>
        <taxon>Eukaryota</taxon>
        <taxon>Metazoa</taxon>
        <taxon>Ecdysozoa</taxon>
        <taxon>Arthropoda</taxon>
        <taxon>Crustacea</taxon>
        <taxon>Multicrustacea</taxon>
        <taxon>Malacostraca</taxon>
        <taxon>Eumalacostraca</taxon>
        <taxon>Eucarida</taxon>
        <taxon>Decapoda</taxon>
        <taxon>Pleocyemata</taxon>
        <taxon>Anomura</taxon>
        <taxon>Galatheoidea</taxon>
        <taxon>Porcellanidae</taxon>
        <taxon>Petrolisthes</taxon>
    </lineage>
</organism>
<evidence type="ECO:0000313" key="2">
    <source>
        <dbReference type="Proteomes" id="UP001292094"/>
    </source>
</evidence>
<dbReference type="EMBL" id="JAWZYT010000372">
    <property type="protein sequence ID" value="KAK4324309.1"/>
    <property type="molecule type" value="Genomic_DNA"/>
</dbReference>